<evidence type="ECO:0000259" key="4">
    <source>
        <dbReference type="PROSITE" id="PS50151"/>
    </source>
</evidence>
<evidence type="ECO:0000313" key="5">
    <source>
        <dbReference type="EMBL" id="OGY68712.1"/>
    </source>
</evidence>
<evidence type="ECO:0000313" key="6">
    <source>
        <dbReference type="Proteomes" id="UP000176611"/>
    </source>
</evidence>
<dbReference type="Pfam" id="PF02151">
    <property type="entry name" value="UVR"/>
    <property type="match status" value="1"/>
</dbReference>
<comment type="caution">
    <text evidence="5">The sequence shown here is derived from an EMBL/GenBank/DDBJ whole genome shotgun (WGS) entry which is preliminary data.</text>
</comment>
<protein>
    <recommendedName>
        <fullName evidence="4">UVR domain-containing protein</fullName>
    </recommendedName>
</protein>
<dbReference type="PROSITE" id="PS50151">
    <property type="entry name" value="UVR"/>
    <property type="match status" value="1"/>
</dbReference>
<organism evidence="5 6">
    <name type="scientific">Candidatus Harrisonbacteria bacterium RIFOXYD1_FULL_40_9</name>
    <dbReference type="NCBI Taxonomy" id="1798412"/>
    <lineage>
        <taxon>Bacteria</taxon>
        <taxon>Candidatus Harrisoniibacteriota</taxon>
    </lineage>
</organism>
<name>A0A1G1ZVV8_9BACT</name>
<dbReference type="InterPro" id="IPR004300">
    <property type="entry name" value="Glyco_hydro_57_N"/>
</dbReference>
<dbReference type="AlphaFoldDB" id="A0A1G1ZVV8"/>
<dbReference type="PANTHER" id="PTHR36306:SF1">
    <property type="entry name" value="ALPHA-AMYLASE-RELATED"/>
    <property type="match status" value="1"/>
</dbReference>
<dbReference type="EMBL" id="MHJO01000030">
    <property type="protein sequence ID" value="OGY68712.1"/>
    <property type="molecule type" value="Genomic_DNA"/>
</dbReference>
<keyword evidence="3" id="KW-0175">Coiled coil</keyword>
<dbReference type="GO" id="GO:0005975">
    <property type="term" value="P:carbohydrate metabolic process"/>
    <property type="evidence" value="ECO:0007669"/>
    <property type="project" value="InterPro"/>
</dbReference>
<feature type="coiled-coil region" evidence="3">
    <location>
        <begin position="411"/>
        <end position="461"/>
    </location>
</feature>
<comment type="similarity">
    <text evidence="1">Belongs to the glycosyl hydrolase 57 family.</text>
</comment>
<reference evidence="5 6" key="1">
    <citation type="journal article" date="2016" name="Nat. Commun.">
        <title>Thousands of microbial genomes shed light on interconnected biogeochemical processes in an aquifer system.</title>
        <authorList>
            <person name="Anantharaman K."/>
            <person name="Brown C.T."/>
            <person name="Hug L.A."/>
            <person name="Sharon I."/>
            <person name="Castelle C.J."/>
            <person name="Probst A.J."/>
            <person name="Thomas B.C."/>
            <person name="Singh A."/>
            <person name="Wilkins M.J."/>
            <person name="Karaoz U."/>
            <person name="Brodie E.L."/>
            <person name="Williams K.H."/>
            <person name="Hubbard S.S."/>
            <person name="Banfield J.F."/>
        </authorList>
    </citation>
    <scope>NUCLEOTIDE SEQUENCE [LARGE SCALE GENOMIC DNA]</scope>
</reference>
<feature type="domain" description="UVR" evidence="4">
    <location>
        <begin position="415"/>
        <end position="450"/>
    </location>
</feature>
<gene>
    <name evidence="5" type="ORF">A2586_00795</name>
</gene>
<dbReference type="InterPro" id="IPR052046">
    <property type="entry name" value="GH57_Enzymes"/>
</dbReference>
<keyword evidence="2" id="KW-0119">Carbohydrate metabolism</keyword>
<accession>A0A1G1ZVV8</accession>
<evidence type="ECO:0000256" key="3">
    <source>
        <dbReference type="SAM" id="Coils"/>
    </source>
</evidence>
<dbReference type="GO" id="GO:0003824">
    <property type="term" value="F:catalytic activity"/>
    <property type="evidence" value="ECO:0007669"/>
    <property type="project" value="InterPro"/>
</dbReference>
<dbReference type="Gene3D" id="3.20.110.20">
    <property type="match status" value="1"/>
</dbReference>
<sequence length="465" mass="54646">MYLSSFLHIYQPPTQKELWVRRITDESYRKVFKGLREIERGRLTLNINGILCELLEKYGGHDVIQSIKELVDRGQIELTGSAKYHAFLPKLSEAEIERQIYLNEATLNKYFGANWKKGGFFSPEMAYSFNIAKVAKRMGYKWMIVDELAFPKGHAFSPNRIYQIEGLDDFGVFFRERGVSFKILSAQIGAVNTLVRFLGDRVHKNEYAVTAMDGETFGHHRPGLEMLLFELCKEPSITPATLGDLYQFFKDREKVAVRDSTWASTAKDLDKGLSYVRWDNKENKIQAWQWELTDLAVKIVEKSKKQEGEEYEKARHLLDEALHSDQYWWASARPWWSLEMIERGAFELRRVIESAPSSTTKDKKHAFELYSNIMFEGFEWQRSGYVDQISRQEDEERIERLDEKEKMFVTREEYEEMIKTLKHQMKIAADAEEYHRASMIKDRIRELQEEMEEQTAKQETKGIVL</sequence>
<evidence type="ECO:0000256" key="1">
    <source>
        <dbReference type="ARBA" id="ARBA00006821"/>
    </source>
</evidence>
<dbReference type="PANTHER" id="PTHR36306">
    <property type="entry name" value="ALPHA-AMYLASE-RELATED-RELATED"/>
    <property type="match status" value="1"/>
</dbReference>
<dbReference type="InterPro" id="IPR011330">
    <property type="entry name" value="Glyco_hydro/deAcase_b/a-brl"/>
</dbReference>
<dbReference type="Pfam" id="PF03065">
    <property type="entry name" value="Glyco_hydro_57"/>
    <property type="match status" value="1"/>
</dbReference>
<dbReference type="Proteomes" id="UP000176611">
    <property type="component" value="Unassembled WGS sequence"/>
</dbReference>
<dbReference type="InterPro" id="IPR036876">
    <property type="entry name" value="UVR_dom_sf"/>
</dbReference>
<evidence type="ECO:0000256" key="2">
    <source>
        <dbReference type="ARBA" id="ARBA00023277"/>
    </source>
</evidence>
<dbReference type="SUPFAM" id="SSF88713">
    <property type="entry name" value="Glycoside hydrolase/deacetylase"/>
    <property type="match status" value="1"/>
</dbReference>
<dbReference type="SUPFAM" id="SSF46600">
    <property type="entry name" value="C-terminal UvrC-binding domain of UvrB"/>
    <property type="match status" value="1"/>
</dbReference>
<dbReference type="InterPro" id="IPR001943">
    <property type="entry name" value="UVR_dom"/>
</dbReference>
<proteinExistence type="inferred from homology"/>